<sequence length="714" mass="81181">MKNSEKKLNSRGSRKSSHSDAQAESKLDSSLRFTITQCRGKKTKLKSKSHTHKAGTNISRKRVADSSVKGPHKDSSTKKLIIRQSLHKADGNCPQKLSSKLQCEKVSLGSRKKGKDDEVKPQKIRRKRKKKRQRNNVDLDDASRLQRRTRYLIIKMKLEQNLIDAYSAEGWKGQSREKIRPEKELQRARKQILKCKLAIRDAIGQLDSLSSLSSIEDSVIAPDGSFHHKHIFCAKCKLCEDLPDNDIVLCHGTCSRAFHQKCLDPPLDTENIPPEDQGWFCKFCECKMEILRAVNAHLGTHFSLQSTSQDVFKEEAAMPDGDTALLNPEEEWPSDDSEDEDYNPERRKGNRTINTEGTDDASEDLSSSVSLSSSDSECSLVDEGVNHECFAVNSCIDSDESEEKACGRRHRKAVDYKKLYDEMFGKDAPALEQVSEDEDWGPSKRKRREKESEAVNTLMTLHESENKQPSSKHQRMIREDSSGIQIRRPCFRFPPDAIEKLRQVFAENELPPRSMKEDLSKELGLDAGKVSKWFKNARYLALKARKQVEEGADQLHSFTSKKSSTLQNLGEAELLKSNASKITVNHSEKNVKNVSGKKKIKSDSTTLMKRQPGIFPLQPSENGNKDFVEISDDVSLKKLLKERKRKAKFTFEGDYQEAELEFERLSKVKIKLDSMKQKLSEIQNHRVKGSREPHSNEPSIMFVPVAVVREKVEL</sequence>
<feature type="compositionally biased region" description="Basic and acidic residues" evidence="14">
    <location>
        <begin position="17"/>
        <end position="29"/>
    </location>
</feature>
<feature type="compositionally biased region" description="Acidic residues" evidence="14">
    <location>
        <begin position="328"/>
        <end position="342"/>
    </location>
</feature>
<dbReference type="PROSITE" id="PS50071">
    <property type="entry name" value="HOMEOBOX_2"/>
    <property type="match status" value="1"/>
</dbReference>
<keyword evidence="4 12" id="KW-0863">Zinc-finger</keyword>
<dbReference type="GO" id="GO:0003677">
    <property type="term" value="F:DNA binding"/>
    <property type="evidence" value="ECO:0007669"/>
    <property type="project" value="UniProtKB-UniRule"/>
</dbReference>
<evidence type="ECO:0000256" key="4">
    <source>
        <dbReference type="ARBA" id="ARBA00022771"/>
    </source>
</evidence>
<evidence type="ECO:0000256" key="2">
    <source>
        <dbReference type="ARBA" id="ARBA00007427"/>
    </source>
</evidence>
<dbReference type="PANTHER" id="PTHR12628:SF10">
    <property type="entry name" value="HOMEOBOX DOMAIN-CONTAINING PROTEIN"/>
    <property type="match status" value="1"/>
</dbReference>
<evidence type="ECO:0008006" key="19">
    <source>
        <dbReference type="Google" id="ProtNLM"/>
    </source>
</evidence>
<feature type="domain" description="Homeobox" evidence="16">
    <location>
        <begin position="484"/>
        <end position="544"/>
    </location>
</feature>
<evidence type="ECO:0000259" key="15">
    <source>
        <dbReference type="PROSITE" id="PS50016"/>
    </source>
</evidence>
<evidence type="ECO:0000256" key="14">
    <source>
        <dbReference type="SAM" id="MobiDB-lite"/>
    </source>
</evidence>
<dbReference type="GO" id="GO:0008270">
    <property type="term" value="F:zinc ion binding"/>
    <property type="evidence" value="ECO:0007669"/>
    <property type="project" value="UniProtKB-KW"/>
</dbReference>
<dbReference type="GO" id="GO:0045814">
    <property type="term" value="P:negative regulation of gene expression, epigenetic"/>
    <property type="evidence" value="ECO:0007669"/>
    <property type="project" value="TreeGrafter"/>
</dbReference>
<dbReference type="Gene3D" id="3.30.40.10">
    <property type="entry name" value="Zinc/RING finger domain, C3HC4 (zinc finger)"/>
    <property type="match status" value="1"/>
</dbReference>
<evidence type="ECO:0000256" key="5">
    <source>
        <dbReference type="ARBA" id="ARBA00022833"/>
    </source>
</evidence>
<keyword evidence="3" id="KW-0479">Metal-binding</keyword>
<keyword evidence="5" id="KW-0862">Zinc</keyword>
<proteinExistence type="inferred from homology"/>
<evidence type="ECO:0000256" key="12">
    <source>
        <dbReference type="PROSITE-ProRule" id="PRU00146"/>
    </source>
</evidence>
<accession>A0AAN9J6U8</accession>
<dbReference type="SUPFAM" id="SSF57903">
    <property type="entry name" value="FYVE/PHD zinc finger"/>
    <property type="match status" value="1"/>
</dbReference>
<feature type="region of interest" description="Disordered" evidence="14">
    <location>
        <begin position="1"/>
        <end position="79"/>
    </location>
</feature>
<feature type="compositionally biased region" description="Basic residues" evidence="14">
    <location>
        <begin position="39"/>
        <end position="53"/>
    </location>
</feature>
<evidence type="ECO:0000256" key="1">
    <source>
        <dbReference type="ARBA" id="ARBA00004123"/>
    </source>
</evidence>
<protein>
    <recommendedName>
        <fullName evidence="19">Pathogenesis-related homeodomain protein</fullName>
    </recommendedName>
</protein>
<feature type="region of interest" description="Disordered" evidence="14">
    <location>
        <begin position="104"/>
        <end position="141"/>
    </location>
</feature>
<feature type="compositionally biased region" description="Low complexity" evidence="14">
    <location>
        <begin position="364"/>
        <end position="373"/>
    </location>
</feature>
<dbReference type="InterPro" id="IPR009057">
    <property type="entry name" value="Homeodomain-like_sf"/>
</dbReference>
<keyword evidence="9" id="KW-0804">Transcription</keyword>
<dbReference type="InterPro" id="IPR013083">
    <property type="entry name" value="Znf_RING/FYVE/PHD"/>
</dbReference>
<dbReference type="InterPro" id="IPR019787">
    <property type="entry name" value="Znf_PHD-finger"/>
</dbReference>
<keyword evidence="6" id="KW-0805">Transcription regulation</keyword>
<evidence type="ECO:0000256" key="11">
    <source>
        <dbReference type="PROSITE-ProRule" id="PRU00108"/>
    </source>
</evidence>
<evidence type="ECO:0000256" key="8">
    <source>
        <dbReference type="ARBA" id="ARBA00023155"/>
    </source>
</evidence>
<keyword evidence="7 11" id="KW-0238">DNA-binding</keyword>
<evidence type="ECO:0000256" key="6">
    <source>
        <dbReference type="ARBA" id="ARBA00023015"/>
    </source>
</evidence>
<comment type="caution">
    <text evidence="17">The sequence shown here is derived from an EMBL/GenBank/DDBJ whole genome shotgun (WGS) entry which is preliminary data.</text>
</comment>
<evidence type="ECO:0000256" key="3">
    <source>
        <dbReference type="ARBA" id="ARBA00022723"/>
    </source>
</evidence>
<feature type="compositionally biased region" description="Basic residues" evidence="14">
    <location>
        <begin position="122"/>
        <end position="134"/>
    </location>
</feature>
<evidence type="ECO:0000256" key="7">
    <source>
        <dbReference type="ARBA" id="ARBA00023125"/>
    </source>
</evidence>
<dbReference type="Proteomes" id="UP001372338">
    <property type="component" value="Unassembled WGS sequence"/>
</dbReference>
<feature type="region of interest" description="Disordered" evidence="14">
    <location>
        <begin position="430"/>
        <end position="453"/>
    </location>
</feature>
<dbReference type="AlphaFoldDB" id="A0AAN9J6U8"/>
<dbReference type="CDD" id="cd15504">
    <property type="entry name" value="PHD_PRHA_like"/>
    <property type="match status" value="1"/>
</dbReference>
<dbReference type="SMART" id="SM00389">
    <property type="entry name" value="HOX"/>
    <property type="match status" value="1"/>
</dbReference>
<keyword evidence="8 11" id="KW-0371">Homeobox</keyword>
<dbReference type="Gene3D" id="1.10.10.60">
    <property type="entry name" value="Homeodomain-like"/>
    <property type="match status" value="1"/>
</dbReference>
<dbReference type="CDD" id="cd00086">
    <property type="entry name" value="homeodomain"/>
    <property type="match status" value="1"/>
</dbReference>
<name>A0AAN9J6U8_CROPI</name>
<dbReference type="GO" id="GO:0003682">
    <property type="term" value="F:chromatin binding"/>
    <property type="evidence" value="ECO:0007669"/>
    <property type="project" value="TreeGrafter"/>
</dbReference>
<dbReference type="PANTHER" id="PTHR12628">
    <property type="entry name" value="POLYCOMB-LIKE TRANSCRIPTION FACTOR"/>
    <property type="match status" value="1"/>
</dbReference>
<dbReference type="InterPro" id="IPR001356">
    <property type="entry name" value="HD"/>
</dbReference>
<evidence type="ECO:0000313" key="18">
    <source>
        <dbReference type="Proteomes" id="UP001372338"/>
    </source>
</evidence>
<organism evidence="17 18">
    <name type="scientific">Crotalaria pallida</name>
    <name type="common">Smooth rattlebox</name>
    <name type="synonym">Crotalaria striata</name>
    <dbReference type="NCBI Taxonomy" id="3830"/>
    <lineage>
        <taxon>Eukaryota</taxon>
        <taxon>Viridiplantae</taxon>
        <taxon>Streptophyta</taxon>
        <taxon>Embryophyta</taxon>
        <taxon>Tracheophyta</taxon>
        <taxon>Spermatophyta</taxon>
        <taxon>Magnoliopsida</taxon>
        <taxon>eudicotyledons</taxon>
        <taxon>Gunneridae</taxon>
        <taxon>Pentapetalae</taxon>
        <taxon>rosids</taxon>
        <taxon>fabids</taxon>
        <taxon>Fabales</taxon>
        <taxon>Fabaceae</taxon>
        <taxon>Papilionoideae</taxon>
        <taxon>50 kb inversion clade</taxon>
        <taxon>genistoids sensu lato</taxon>
        <taxon>core genistoids</taxon>
        <taxon>Crotalarieae</taxon>
        <taxon>Crotalaria</taxon>
    </lineage>
</organism>
<dbReference type="Pfam" id="PF00046">
    <property type="entry name" value="Homeodomain"/>
    <property type="match status" value="1"/>
</dbReference>
<reference evidence="17 18" key="1">
    <citation type="submission" date="2024-01" db="EMBL/GenBank/DDBJ databases">
        <title>The genomes of 5 underutilized Papilionoideae crops provide insights into root nodulation and disease resistanc.</title>
        <authorList>
            <person name="Yuan L."/>
        </authorList>
    </citation>
    <scope>NUCLEOTIDE SEQUENCE [LARGE SCALE GENOMIC DNA]</scope>
    <source>
        <strain evidence="17">ZHUSHIDOU_FW_LH</strain>
        <tissue evidence="17">Leaf</tissue>
    </source>
</reference>
<gene>
    <name evidence="17" type="ORF">RIF29_07358</name>
</gene>
<keyword evidence="18" id="KW-1185">Reference proteome</keyword>
<dbReference type="InterPro" id="IPR011011">
    <property type="entry name" value="Znf_FYVE_PHD"/>
</dbReference>
<dbReference type="GO" id="GO:0005634">
    <property type="term" value="C:nucleus"/>
    <property type="evidence" value="ECO:0007669"/>
    <property type="project" value="UniProtKB-SubCell"/>
</dbReference>
<dbReference type="InterPro" id="IPR045876">
    <property type="entry name" value="PRHA-like_PHD-finger"/>
</dbReference>
<feature type="DNA-binding region" description="Homeobox" evidence="11">
    <location>
        <begin position="486"/>
        <end position="545"/>
    </location>
</feature>
<feature type="domain" description="PHD-type" evidence="15">
    <location>
        <begin position="230"/>
        <end position="287"/>
    </location>
</feature>
<dbReference type="EMBL" id="JAYWIO010000001">
    <property type="protein sequence ID" value="KAK7291864.1"/>
    <property type="molecule type" value="Genomic_DNA"/>
</dbReference>
<evidence type="ECO:0000313" key="17">
    <source>
        <dbReference type="EMBL" id="KAK7291864.1"/>
    </source>
</evidence>
<comment type="similarity">
    <text evidence="2">Belongs to the PHD-associated homeobox family.</text>
</comment>
<dbReference type="InterPro" id="IPR001965">
    <property type="entry name" value="Znf_PHD"/>
</dbReference>
<dbReference type="PROSITE" id="PS50016">
    <property type="entry name" value="ZF_PHD_2"/>
    <property type="match status" value="1"/>
</dbReference>
<dbReference type="SUPFAM" id="SSF46689">
    <property type="entry name" value="Homeodomain-like"/>
    <property type="match status" value="1"/>
</dbReference>
<evidence type="ECO:0000256" key="10">
    <source>
        <dbReference type="ARBA" id="ARBA00023242"/>
    </source>
</evidence>
<dbReference type="FunFam" id="1.10.10.60:FF:000437">
    <property type="entry name" value="pathogenesis-related homeodomain protein"/>
    <property type="match status" value="1"/>
</dbReference>
<keyword evidence="10 11" id="KW-0539">Nucleus</keyword>
<evidence type="ECO:0000256" key="13">
    <source>
        <dbReference type="RuleBase" id="RU000682"/>
    </source>
</evidence>
<evidence type="ECO:0000259" key="16">
    <source>
        <dbReference type="PROSITE" id="PS50071"/>
    </source>
</evidence>
<comment type="subcellular location">
    <subcellularLocation>
        <location evidence="1 11 13">Nucleus</location>
    </subcellularLocation>
</comment>
<evidence type="ECO:0000256" key="9">
    <source>
        <dbReference type="ARBA" id="ARBA00023163"/>
    </source>
</evidence>
<dbReference type="Pfam" id="PF00628">
    <property type="entry name" value="PHD"/>
    <property type="match status" value="1"/>
</dbReference>
<feature type="region of interest" description="Disordered" evidence="14">
    <location>
        <begin position="322"/>
        <end position="373"/>
    </location>
</feature>
<dbReference type="SMART" id="SM00249">
    <property type="entry name" value="PHD"/>
    <property type="match status" value="1"/>
</dbReference>